<dbReference type="VEuPathDB" id="FungiDB:VP01_3661g3"/>
<dbReference type="OrthoDB" id="10568928at2759"/>
<proteinExistence type="predicted"/>
<sequence>MTGHPGRAKTLILVQRLFTWPSIKQLLNHYVTSKGHEQPFRILIWVSMAVQTPNGI</sequence>
<comment type="caution">
    <text evidence="2">The sequence shown here is derived from an EMBL/GenBank/DDBJ whole genome shotgun (WGS) entry which is preliminary data.</text>
</comment>
<protein>
    <recommendedName>
        <fullName evidence="1">Integrase zinc-binding domain-containing protein</fullName>
    </recommendedName>
</protein>
<dbReference type="EMBL" id="LAVV01008681">
    <property type="protein sequence ID" value="KNZ52176.1"/>
    <property type="molecule type" value="Genomic_DNA"/>
</dbReference>
<evidence type="ECO:0000313" key="3">
    <source>
        <dbReference type="Proteomes" id="UP000037035"/>
    </source>
</evidence>
<feature type="domain" description="Integrase zinc-binding" evidence="1">
    <location>
        <begin position="2"/>
        <end position="33"/>
    </location>
</feature>
<evidence type="ECO:0000259" key="1">
    <source>
        <dbReference type="Pfam" id="PF17921"/>
    </source>
</evidence>
<gene>
    <name evidence="2" type="ORF">VP01_3661g3</name>
</gene>
<evidence type="ECO:0000313" key="2">
    <source>
        <dbReference type="EMBL" id="KNZ52176.1"/>
    </source>
</evidence>
<dbReference type="InterPro" id="IPR041588">
    <property type="entry name" value="Integrase_H2C2"/>
</dbReference>
<dbReference type="Proteomes" id="UP000037035">
    <property type="component" value="Unassembled WGS sequence"/>
</dbReference>
<accession>A0A0L6UUF4</accession>
<dbReference type="Pfam" id="PF17921">
    <property type="entry name" value="Integrase_H2C2"/>
    <property type="match status" value="1"/>
</dbReference>
<name>A0A0L6UUF4_9BASI</name>
<keyword evidence="3" id="KW-1185">Reference proteome</keyword>
<dbReference type="AlphaFoldDB" id="A0A0L6UUF4"/>
<reference evidence="2 3" key="1">
    <citation type="submission" date="2015-08" db="EMBL/GenBank/DDBJ databases">
        <title>Next Generation Sequencing and Analysis of the Genome of Puccinia sorghi L Schw, the Causal Agent of Maize Common Rust.</title>
        <authorList>
            <person name="Rochi L."/>
            <person name="Burguener G."/>
            <person name="Darino M."/>
            <person name="Turjanski A."/>
            <person name="Kreff E."/>
            <person name="Dieguez M.J."/>
            <person name="Sacco F."/>
        </authorList>
    </citation>
    <scope>NUCLEOTIDE SEQUENCE [LARGE SCALE GENOMIC DNA]</scope>
    <source>
        <strain evidence="2 3">RO10H11247</strain>
    </source>
</reference>
<organism evidence="2 3">
    <name type="scientific">Puccinia sorghi</name>
    <dbReference type="NCBI Taxonomy" id="27349"/>
    <lineage>
        <taxon>Eukaryota</taxon>
        <taxon>Fungi</taxon>
        <taxon>Dikarya</taxon>
        <taxon>Basidiomycota</taxon>
        <taxon>Pucciniomycotina</taxon>
        <taxon>Pucciniomycetes</taxon>
        <taxon>Pucciniales</taxon>
        <taxon>Pucciniaceae</taxon>
        <taxon>Puccinia</taxon>
    </lineage>
</organism>